<dbReference type="SUPFAM" id="SSF53098">
    <property type="entry name" value="Ribonuclease H-like"/>
    <property type="match status" value="1"/>
</dbReference>
<dbReference type="Pfam" id="PF13276">
    <property type="entry name" value="HTH_21"/>
    <property type="match status" value="1"/>
</dbReference>
<reference evidence="2 3" key="1">
    <citation type="submission" date="2023-04" db="EMBL/GenBank/DDBJ databases">
        <title>Halomonas strains isolated from rhizosphere soil.</title>
        <authorList>
            <person name="Xu L."/>
            <person name="Sun J.-Q."/>
        </authorList>
    </citation>
    <scope>NUCLEOTIDE SEQUENCE [LARGE SCALE GENOMIC DNA]</scope>
    <source>
        <strain evidence="2 3">LR5S20</strain>
    </source>
</reference>
<organism evidence="2 3">
    <name type="scientific">Halomonas rhizosphaerae</name>
    <dbReference type="NCBI Taxonomy" id="3043296"/>
    <lineage>
        <taxon>Bacteria</taxon>
        <taxon>Pseudomonadati</taxon>
        <taxon>Pseudomonadota</taxon>
        <taxon>Gammaproteobacteria</taxon>
        <taxon>Oceanospirillales</taxon>
        <taxon>Halomonadaceae</taxon>
        <taxon>Halomonas</taxon>
    </lineage>
</organism>
<accession>A0ABT6UW88</accession>
<dbReference type="InterPro" id="IPR025948">
    <property type="entry name" value="HTH-like_dom"/>
</dbReference>
<dbReference type="PANTHER" id="PTHR47515">
    <property type="entry name" value="LOW CALCIUM RESPONSE LOCUS PROTEIN T"/>
    <property type="match status" value="1"/>
</dbReference>
<dbReference type="EMBL" id="JASCQP010000003">
    <property type="protein sequence ID" value="MDI5889533.1"/>
    <property type="molecule type" value="Genomic_DNA"/>
</dbReference>
<comment type="caution">
    <text evidence="2">The sequence shown here is derived from an EMBL/GenBank/DDBJ whole genome shotgun (WGS) entry which is preliminary data.</text>
</comment>
<dbReference type="InterPro" id="IPR012337">
    <property type="entry name" value="RNaseH-like_sf"/>
</dbReference>
<proteinExistence type="predicted"/>
<dbReference type="PANTHER" id="PTHR47515:SF1">
    <property type="entry name" value="BLR2054 PROTEIN"/>
    <property type="match status" value="1"/>
</dbReference>
<keyword evidence="3" id="KW-1185">Reference proteome</keyword>
<feature type="domain" description="HTH-like" evidence="1">
    <location>
        <begin position="52"/>
        <end position="100"/>
    </location>
</feature>
<sequence length="170" mass="20132">MVTPEAKRRAVTHLVTGGWLSQRHAYRLLGLPRSVARYQALPRDDEPLRARLNVLATCYPRYGYLLLHALLHHEGMVVNRKRTYRLYRESGLQVRIRRRKRLVRPRAPMPCPDRANQRWSMDVVSDQLASERRFRVLNIMDDFSRERVGQLVDTSISGRRLARFFYEFAQ</sequence>
<name>A0ABT6UW88_9GAMM</name>
<dbReference type="RefSeq" id="WP_282733586.1">
    <property type="nucleotide sequence ID" value="NZ_JASCQP010000003.1"/>
</dbReference>
<gene>
    <name evidence="2" type="ORF">QLQ83_00290</name>
</gene>
<protein>
    <submittedName>
        <fullName evidence="2">IS3 family transposase</fullName>
    </submittedName>
</protein>
<evidence type="ECO:0000259" key="1">
    <source>
        <dbReference type="Pfam" id="PF13276"/>
    </source>
</evidence>
<evidence type="ECO:0000313" key="3">
    <source>
        <dbReference type="Proteomes" id="UP001225957"/>
    </source>
</evidence>
<evidence type="ECO:0000313" key="2">
    <source>
        <dbReference type="EMBL" id="MDI5889533.1"/>
    </source>
</evidence>
<dbReference type="Proteomes" id="UP001225957">
    <property type="component" value="Unassembled WGS sequence"/>
</dbReference>